<proteinExistence type="inferred from homology"/>
<evidence type="ECO:0000259" key="3">
    <source>
        <dbReference type="SMART" id="SM00101"/>
    </source>
</evidence>
<feature type="region of interest" description="Disordered" evidence="2">
    <location>
        <begin position="106"/>
        <end position="156"/>
    </location>
</feature>
<reference evidence="4" key="1">
    <citation type="submission" date="2020-05" db="EMBL/GenBank/DDBJ databases">
        <title>Mycena genomes resolve the evolution of fungal bioluminescence.</title>
        <authorList>
            <person name="Tsai I.J."/>
        </authorList>
    </citation>
    <scope>NUCLEOTIDE SEQUENCE</scope>
    <source>
        <strain evidence="4">CCC161011</strain>
    </source>
</reference>
<dbReference type="SUPFAM" id="SSF48445">
    <property type="entry name" value="14-3-3 protein"/>
    <property type="match status" value="1"/>
</dbReference>
<gene>
    <name evidence="4" type="ORF">MVEN_00483500</name>
</gene>
<evidence type="ECO:0000256" key="2">
    <source>
        <dbReference type="SAM" id="MobiDB-lite"/>
    </source>
</evidence>
<accession>A0A8H7DBK4</accession>
<evidence type="ECO:0000256" key="1">
    <source>
        <dbReference type="ARBA" id="ARBA00006141"/>
    </source>
</evidence>
<comment type="similarity">
    <text evidence="1">Belongs to the 14-3-3 family.</text>
</comment>
<evidence type="ECO:0000313" key="4">
    <source>
        <dbReference type="EMBL" id="KAF7366073.1"/>
    </source>
</evidence>
<feature type="compositionally biased region" description="Low complexity" evidence="2">
    <location>
        <begin position="129"/>
        <end position="156"/>
    </location>
</feature>
<feature type="compositionally biased region" description="Basic and acidic residues" evidence="2">
    <location>
        <begin position="112"/>
        <end position="121"/>
    </location>
</feature>
<keyword evidence="5" id="KW-1185">Reference proteome</keyword>
<evidence type="ECO:0000313" key="5">
    <source>
        <dbReference type="Proteomes" id="UP000620124"/>
    </source>
</evidence>
<dbReference type="Proteomes" id="UP000620124">
    <property type="component" value="Unassembled WGS sequence"/>
</dbReference>
<comment type="caution">
    <text evidence="4">The sequence shown here is derived from an EMBL/GenBank/DDBJ whole genome shotgun (WGS) entry which is preliminary data.</text>
</comment>
<feature type="region of interest" description="Disordered" evidence="2">
    <location>
        <begin position="39"/>
        <end position="89"/>
    </location>
</feature>
<dbReference type="EMBL" id="JACAZI010000003">
    <property type="protein sequence ID" value="KAF7366073.1"/>
    <property type="molecule type" value="Genomic_DNA"/>
</dbReference>
<dbReference type="AlphaFoldDB" id="A0A8H7DBK4"/>
<feature type="region of interest" description="Disordered" evidence="2">
    <location>
        <begin position="1"/>
        <end position="23"/>
    </location>
</feature>
<dbReference type="Pfam" id="PF00244">
    <property type="entry name" value="14-3-3"/>
    <property type="match status" value="1"/>
</dbReference>
<sequence>MCTVTSLCPAPPPSSPSTFLQHLPHSSHSHRYIDIASSDAEDRDHSGTLWIASPSRTGTSAAPPSQSPNLLNCRGSSLNKDGVRDYSPGGRGGLNSVFSFHQLHSPSGRRIGLHDQGLERKSRPRSPRSARTSSKFSTTASSSLLPLGSPRSSSTRCKVGDYHRDLAEFTIGDCTQRCRHGAVPSHSIHLGLALNFSVFYYEILNSDRTYHLAKQEIDDAIAELDTLSEDSTLIKQLLRDNLTLWTSDMQDSARRKKGGGYECTGRRLHITVRLFLVTPHSTSCSLVHSLHSSNVIVCTAPRYLCAQNGDGYRL</sequence>
<dbReference type="OrthoDB" id="10260625at2759"/>
<dbReference type="SMART" id="SM00101">
    <property type="entry name" value="14_3_3"/>
    <property type="match status" value="1"/>
</dbReference>
<dbReference type="InterPro" id="IPR036815">
    <property type="entry name" value="14-3-3_dom_sf"/>
</dbReference>
<dbReference type="InterPro" id="IPR023410">
    <property type="entry name" value="14-3-3_domain"/>
</dbReference>
<organism evidence="4 5">
    <name type="scientific">Mycena venus</name>
    <dbReference type="NCBI Taxonomy" id="2733690"/>
    <lineage>
        <taxon>Eukaryota</taxon>
        <taxon>Fungi</taxon>
        <taxon>Dikarya</taxon>
        <taxon>Basidiomycota</taxon>
        <taxon>Agaricomycotina</taxon>
        <taxon>Agaricomycetes</taxon>
        <taxon>Agaricomycetidae</taxon>
        <taxon>Agaricales</taxon>
        <taxon>Marasmiineae</taxon>
        <taxon>Mycenaceae</taxon>
        <taxon>Mycena</taxon>
    </lineage>
</organism>
<feature type="compositionally biased region" description="Polar residues" evidence="2">
    <location>
        <begin position="54"/>
        <end position="79"/>
    </location>
</feature>
<name>A0A8H7DBK4_9AGAR</name>
<dbReference type="InterPro" id="IPR000308">
    <property type="entry name" value="14-3-3"/>
</dbReference>
<feature type="domain" description="14-3-3" evidence="3">
    <location>
        <begin position="27"/>
        <end position="259"/>
    </location>
</feature>
<dbReference type="PANTHER" id="PTHR18860">
    <property type="entry name" value="14-3-3 PROTEIN"/>
    <property type="match status" value="1"/>
</dbReference>
<dbReference type="Gene3D" id="1.20.190.20">
    <property type="entry name" value="14-3-3 domain"/>
    <property type="match status" value="1"/>
</dbReference>
<protein>
    <submittedName>
        <fullName evidence="4">14-3-3 protein</fullName>
    </submittedName>
</protein>